<dbReference type="RefSeq" id="XP_070898883.1">
    <property type="nucleotide sequence ID" value="XM_071047959.1"/>
</dbReference>
<dbReference type="EMBL" id="JBFXLR010000022">
    <property type="protein sequence ID" value="KAL2849658.1"/>
    <property type="molecule type" value="Genomic_DNA"/>
</dbReference>
<keyword evidence="2" id="KW-1185">Reference proteome</keyword>
<protein>
    <submittedName>
        <fullName evidence="1">Uncharacterized protein</fullName>
    </submittedName>
</protein>
<accession>A0ABR4KEJ1</accession>
<comment type="caution">
    <text evidence="1">The sequence shown here is derived from an EMBL/GenBank/DDBJ whole genome shotgun (WGS) entry which is preliminary data.</text>
</comment>
<evidence type="ECO:0000313" key="2">
    <source>
        <dbReference type="Proteomes" id="UP001610444"/>
    </source>
</evidence>
<gene>
    <name evidence="1" type="ORF">BJX68DRAFT_275920</name>
</gene>
<dbReference type="GeneID" id="98163123"/>
<name>A0ABR4KEJ1_9EURO</name>
<dbReference type="InterPro" id="IPR036291">
    <property type="entry name" value="NAD(P)-bd_dom_sf"/>
</dbReference>
<proteinExistence type="predicted"/>
<evidence type="ECO:0000313" key="1">
    <source>
        <dbReference type="EMBL" id="KAL2849658.1"/>
    </source>
</evidence>
<dbReference type="Gene3D" id="3.40.50.720">
    <property type="entry name" value="NAD(P)-binding Rossmann-like Domain"/>
    <property type="match status" value="1"/>
</dbReference>
<reference evidence="1 2" key="1">
    <citation type="submission" date="2024-07" db="EMBL/GenBank/DDBJ databases">
        <title>Section-level genome sequencing and comparative genomics of Aspergillus sections Usti and Cavernicolus.</title>
        <authorList>
            <consortium name="Lawrence Berkeley National Laboratory"/>
            <person name="Nybo J.L."/>
            <person name="Vesth T.C."/>
            <person name="Theobald S."/>
            <person name="Frisvad J.C."/>
            <person name="Larsen T.O."/>
            <person name="Kjaerboelling I."/>
            <person name="Rothschild-Mancinelli K."/>
            <person name="Lyhne E.K."/>
            <person name="Kogle M.E."/>
            <person name="Barry K."/>
            <person name="Clum A."/>
            <person name="Na H."/>
            <person name="Ledsgaard L."/>
            <person name="Lin J."/>
            <person name="Lipzen A."/>
            <person name="Kuo A."/>
            <person name="Riley R."/>
            <person name="Mondo S."/>
            <person name="LaButti K."/>
            <person name="Haridas S."/>
            <person name="Pangalinan J."/>
            <person name="Salamov A.A."/>
            <person name="Simmons B.A."/>
            <person name="Magnuson J.K."/>
            <person name="Chen J."/>
            <person name="Drula E."/>
            <person name="Henrissat B."/>
            <person name="Wiebenga A."/>
            <person name="Lubbers R.J."/>
            <person name="Gomes A.C."/>
            <person name="Macurrencykelacurrency M.R."/>
            <person name="Stajich J."/>
            <person name="Grigoriev I.V."/>
            <person name="Mortensen U.H."/>
            <person name="De vries R.P."/>
            <person name="Baker S.E."/>
            <person name="Andersen M.R."/>
        </authorList>
    </citation>
    <scope>NUCLEOTIDE SEQUENCE [LARGE SCALE GENOMIC DNA]</scope>
    <source>
        <strain evidence="1 2">CBS 756.74</strain>
    </source>
</reference>
<dbReference type="Proteomes" id="UP001610444">
    <property type="component" value="Unassembled WGS sequence"/>
</dbReference>
<dbReference type="SUPFAM" id="SSF51735">
    <property type="entry name" value="NAD(P)-binding Rossmann-fold domains"/>
    <property type="match status" value="1"/>
</dbReference>
<organism evidence="1 2">
    <name type="scientific">Aspergillus pseudodeflectus</name>
    <dbReference type="NCBI Taxonomy" id="176178"/>
    <lineage>
        <taxon>Eukaryota</taxon>
        <taxon>Fungi</taxon>
        <taxon>Dikarya</taxon>
        <taxon>Ascomycota</taxon>
        <taxon>Pezizomycotina</taxon>
        <taxon>Eurotiomycetes</taxon>
        <taxon>Eurotiomycetidae</taxon>
        <taxon>Eurotiales</taxon>
        <taxon>Aspergillaceae</taxon>
        <taxon>Aspergillus</taxon>
        <taxon>Aspergillus subgen. Nidulantes</taxon>
    </lineage>
</organism>
<sequence>MSGKPALAGNFIATHHSATYDYIAPLKLNLAGKHVLITGGAWESGVRYAAATGAATQAGRPEPMVLGFVVHISNQASVQALHDNVEQYFSRCLVILVNNIGDMELLKPFLDLDADICYLKLAILRWTKLLQTTMSKGLLPKAVRNAFLESPDIVGDTIAWLDVKWRELMARKDEIVVGDKLKLRMASRVSDLPD</sequence>